<evidence type="ECO:0000256" key="3">
    <source>
        <dbReference type="ARBA" id="ARBA00022679"/>
    </source>
</evidence>
<evidence type="ECO:0000313" key="7">
    <source>
        <dbReference type="EMBL" id="KXB07191.1"/>
    </source>
</evidence>
<evidence type="ECO:0000256" key="5">
    <source>
        <dbReference type="ARBA" id="ARBA00048128"/>
    </source>
</evidence>
<dbReference type="EMBL" id="LHYF01000007">
    <property type="protein sequence ID" value="KXB07191.1"/>
    <property type="molecule type" value="Genomic_DNA"/>
</dbReference>
<dbReference type="InterPro" id="IPR029044">
    <property type="entry name" value="Nucleotide-diphossugar_trans"/>
</dbReference>
<dbReference type="SUPFAM" id="SSF53448">
    <property type="entry name" value="Nucleotide-diphospho-sugar transferases"/>
    <property type="match status" value="1"/>
</dbReference>
<sequence length="287" mass="32617">MKVVLPAAGLGTRLLPATKEQPKEMLSLFTEGKDDQLCVKPLLQMVYEQLYDAGFREFCFVVGRGKRTIEDHFTPDKSYVELMHEKGKDQLARELDSFYEKVKNSTIVWVNQPEAKGFGDAVLKAKSFVDDDQILVHAGDTYITSSGSDHLERVREAHKEYDSEATLTLQEVENPQKYGVVEVEEASSNVYDVKNAIEKPEEPPTNLAIMPVYIFEPSIFDALKQTSPGKGNEIQLTDGFMKLAEWGRDIRAIKLKEDEVRWDIGTSETYWEALKGSYEYSEKKLSQ</sequence>
<accession>A0A133VLA0</accession>
<reference evidence="7 8" key="1">
    <citation type="journal article" date="2016" name="Sci. Rep.">
        <title>Metabolic traits of an uncultured archaeal lineage -MSBL1- from brine pools of the Red Sea.</title>
        <authorList>
            <person name="Mwirichia R."/>
            <person name="Alam I."/>
            <person name="Rashid M."/>
            <person name="Vinu M."/>
            <person name="Ba-Alawi W."/>
            <person name="Anthony Kamau A."/>
            <person name="Kamanda Ngugi D."/>
            <person name="Goker M."/>
            <person name="Klenk H.P."/>
            <person name="Bajic V."/>
            <person name="Stingl U."/>
        </authorList>
    </citation>
    <scope>NUCLEOTIDE SEQUENCE [LARGE SCALE GENOMIC DNA]</scope>
    <source>
        <strain evidence="7">SCGC-AAA382C18</strain>
    </source>
</reference>
<comment type="caution">
    <text evidence="7">The sequence shown here is derived from an EMBL/GenBank/DDBJ whole genome shotgun (WGS) entry which is preliminary data.</text>
</comment>
<organism evidence="7 8">
    <name type="scientific">candidate division MSBL1 archaeon SCGC-AAA382C18</name>
    <dbReference type="NCBI Taxonomy" id="1698281"/>
    <lineage>
        <taxon>Archaea</taxon>
        <taxon>Methanobacteriati</taxon>
        <taxon>Methanobacteriota</taxon>
        <taxon>candidate division MSBL1</taxon>
    </lineage>
</organism>
<dbReference type="Pfam" id="PF00483">
    <property type="entry name" value="NTP_transferase"/>
    <property type="match status" value="1"/>
</dbReference>
<dbReference type="Proteomes" id="UP000070404">
    <property type="component" value="Unassembled WGS sequence"/>
</dbReference>
<keyword evidence="3" id="KW-0808">Transferase</keyword>
<dbReference type="PANTHER" id="PTHR43197">
    <property type="entry name" value="UTP--GLUCOSE-1-PHOSPHATE URIDYLYLTRANSFERASE"/>
    <property type="match status" value="1"/>
</dbReference>
<evidence type="ECO:0000259" key="6">
    <source>
        <dbReference type="Pfam" id="PF00483"/>
    </source>
</evidence>
<dbReference type="InterPro" id="IPR005835">
    <property type="entry name" value="NTP_transferase_dom"/>
</dbReference>
<gene>
    <name evidence="7" type="ORF">AKJ52_00760</name>
</gene>
<proteinExistence type="inferred from homology"/>
<dbReference type="PANTHER" id="PTHR43197:SF1">
    <property type="entry name" value="UTP--GLUCOSE-1-PHOSPHATE URIDYLYLTRANSFERASE"/>
    <property type="match status" value="1"/>
</dbReference>
<keyword evidence="4" id="KW-0548">Nucleotidyltransferase</keyword>
<comment type="catalytic activity">
    <reaction evidence="5">
        <text>alpha-D-glucose 1-phosphate + UTP + H(+) = UDP-alpha-D-glucose + diphosphate</text>
        <dbReference type="Rhea" id="RHEA:19889"/>
        <dbReference type="ChEBI" id="CHEBI:15378"/>
        <dbReference type="ChEBI" id="CHEBI:33019"/>
        <dbReference type="ChEBI" id="CHEBI:46398"/>
        <dbReference type="ChEBI" id="CHEBI:58601"/>
        <dbReference type="ChEBI" id="CHEBI:58885"/>
        <dbReference type="EC" id="2.7.7.9"/>
    </reaction>
</comment>
<comment type="similarity">
    <text evidence="1">Belongs to the UDPGP type 2 family.</text>
</comment>
<dbReference type="InterPro" id="IPR005771">
    <property type="entry name" value="GalU_uridylyltTrfase_bac/arc"/>
</dbReference>
<evidence type="ECO:0000256" key="4">
    <source>
        <dbReference type="ARBA" id="ARBA00022695"/>
    </source>
</evidence>
<name>A0A133VLA0_9EURY</name>
<evidence type="ECO:0000313" key="8">
    <source>
        <dbReference type="Proteomes" id="UP000070404"/>
    </source>
</evidence>
<protein>
    <recommendedName>
        <fullName evidence="2">UTP--glucose-1-phosphate uridylyltransferase</fullName>
        <ecNumber evidence="2">2.7.7.9</ecNumber>
    </recommendedName>
</protein>
<dbReference type="GO" id="GO:0003983">
    <property type="term" value="F:UTP:glucose-1-phosphate uridylyltransferase activity"/>
    <property type="evidence" value="ECO:0007669"/>
    <property type="project" value="UniProtKB-EC"/>
</dbReference>
<dbReference type="EC" id="2.7.7.9" evidence="2"/>
<evidence type="ECO:0000256" key="1">
    <source>
        <dbReference type="ARBA" id="ARBA00006890"/>
    </source>
</evidence>
<feature type="domain" description="Nucleotidyl transferase" evidence="6">
    <location>
        <begin position="4"/>
        <end position="275"/>
    </location>
</feature>
<keyword evidence="8" id="KW-1185">Reference proteome</keyword>
<dbReference type="Gene3D" id="3.90.550.10">
    <property type="entry name" value="Spore Coat Polysaccharide Biosynthesis Protein SpsA, Chain A"/>
    <property type="match status" value="1"/>
</dbReference>
<evidence type="ECO:0000256" key="2">
    <source>
        <dbReference type="ARBA" id="ARBA00012415"/>
    </source>
</evidence>
<dbReference type="AlphaFoldDB" id="A0A133VLA0"/>
<dbReference type="PATRIC" id="fig|1698281.3.peg.654"/>
<dbReference type="GO" id="GO:0006011">
    <property type="term" value="P:UDP-alpha-D-glucose metabolic process"/>
    <property type="evidence" value="ECO:0007669"/>
    <property type="project" value="InterPro"/>
</dbReference>